<keyword evidence="2" id="KW-0812">Transmembrane</keyword>
<organism evidence="4">
    <name type="scientific">Brachypodium distachyon</name>
    <name type="common">Purple false brome</name>
    <name type="synonym">Trachynia distachya</name>
    <dbReference type="NCBI Taxonomy" id="15368"/>
    <lineage>
        <taxon>Eukaryota</taxon>
        <taxon>Viridiplantae</taxon>
        <taxon>Streptophyta</taxon>
        <taxon>Embryophyta</taxon>
        <taxon>Tracheophyta</taxon>
        <taxon>Spermatophyta</taxon>
        <taxon>Magnoliopsida</taxon>
        <taxon>Liliopsida</taxon>
        <taxon>Poales</taxon>
        <taxon>Poaceae</taxon>
        <taxon>BOP clade</taxon>
        <taxon>Pooideae</taxon>
        <taxon>Stipodae</taxon>
        <taxon>Brachypodieae</taxon>
        <taxon>Brachypodium</taxon>
    </lineage>
</organism>
<evidence type="ECO:0000313" key="4">
    <source>
        <dbReference type="EMBL" id="KQK10711.1"/>
    </source>
</evidence>
<evidence type="ECO:0000259" key="3">
    <source>
        <dbReference type="Pfam" id="PF25104"/>
    </source>
</evidence>
<keyword evidence="2" id="KW-1133">Transmembrane helix</keyword>
<dbReference type="AlphaFoldDB" id="I1HTL9"/>
<accession>I1HTL9</accession>
<evidence type="ECO:0000256" key="1">
    <source>
        <dbReference type="SAM" id="MobiDB-lite"/>
    </source>
</evidence>
<dbReference type="Gramene" id="KQK10711">
    <property type="protein sequence ID" value="KQK10711"/>
    <property type="gene ID" value="BRADI_2g55660v3"/>
</dbReference>
<dbReference type="KEGG" id="bdi:100832638"/>
<dbReference type="Proteomes" id="UP000008810">
    <property type="component" value="Chromosome 2"/>
</dbReference>
<reference evidence="5" key="3">
    <citation type="submission" date="2018-08" db="UniProtKB">
        <authorList>
            <consortium name="EnsemblPlants"/>
        </authorList>
    </citation>
    <scope>IDENTIFICATION</scope>
    <source>
        <strain evidence="5">cv. Bd21</strain>
    </source>
</reference>
<gene>
    <name evidence="5" type="primary">LOC100832638</name>
    <name evidence="4" type="ORF">BRADI_2g55660v3</name>
</gene>
<dbReference type="STRING" id="15368.I1HTL9"/>
<dbReference type="OrthoDB" id="1882119at2759"/>
<dbReference type="eggNOG" id="ENOG502QSWA">
    <property type="taxonomic scope" value="Eukaryota"/>
</dbReference>
<keyword evidence="6" id="KW-1185">Reference proteome</keyword>
<dbReference type="OMA" id="MMMANLC"/>
<sequence length="603" mass="68985">MSSSIPDADELDGARSLALIAFTKLSMYESTTTSSSSSVSALSADLPPLLHCCFQLLPCLDHDLATRCVSRLCSFLHSILSGDPDPAFVPALEVFFQIFMNTDQLRRFIMVEQKGSEVSPPWRYELGVRLELMSHYFISFVHDEVGFEQFFSALSWSEKGIRHTPEFGLAGAISLVRRSYWFSMPVIPQAHFVLLASRCVGSGDLDMHLQVFRHAMEAYLIYLPELSVFDRCSTVKSPFSCFANRRLLNSPIPDATSQKLNCQINRFLLFCKAHSDDSPHVKEKDIFDVCVSFIEENQHVFPEQSRKDAVTVVKIIVYNIMDCAKQKEMHRFDSKVSEEIIYIAAVLKLIGSSFLEILHCSRQMRVPDDKNHENHIVVCISETIRLLGRYEADGLPIGDLFGLIVKPVDRERASVVMLFHFASLLVFCLRMGFGFLWRGCIIMMMLAMNLVIDEERSLGLFRFLIGSKDFAISSIGQNGNLKGSTQRKSSTAIALQFNNLHKRLSRDKVGHDFSEDSRRKSADGRAFFETIPGHKQNSSKWDDLLDFVECEQDMDYSSWWVQHNKFKQYVDGKWKRSKRPSWEVSKRRHHSAMKTKRTKTSRR</sequence>
<keyword evidence="2" id="KW-0472">Membrane</keyword>
<dbReference type="ExpressionAtlas" id="I1HTL9">
    <property type="expression patterns" value="baseline and differential"/>
</dbReference>
<feature type="region of interest" description="Disordered" evidence="1">
    <location>
        <begin position="575"/>
        <end position="603"/>
    </location>
</feature>
<feature type="domain" description="DUF7812" evidence="3">
    <location>
        <begin position="81"/>
        <end position="460"/>
    </location>
</feature>
<evidence type="ECO:0000256" key="2">
    <source>
        <dbReference type="SAM" id="Phobius"/>
    </source>
</evidence>
<reference evidence="4" key="2">
    <citation type="submission" date="2017-06" db="EMBL/GenBank/DDBJ databases">
        <title>WGS assembly of Brachypodium distachyon.</title>
        <authorList>
            <consortium name="The International Brachypodium Initiative"/>
            <person name="Lucas S."/>
            <person name="Harmon-Smith M."/>
            <person name="Lail K."/>
            <person name="Tice H."/>
            <person name="Grimwood J."/>
            <person name="Bruce D."/>
            <person name="Barry K."/>
            <person name="Shu S."/>
            <person name="Lindquist E."/>
            <person name="Wang M."/>
            <person name="Pitluck S."/>
            <person name="Vogel J.P."/>
            <person name="Garvin D.F."/>
            <person name="Mockler T.C."/>
            <person name="Schmutz J."/>
            <person name="Rokhsar D."/>
            <person name="Bevan M.W."/>
        </authorList>
    </citation>
    <scope>NUCLEOTIDE SEQUENCE</scope>
    <source>
        <strain evidence="4">Bd21</strain>
    </source>
</reference>
<dbReference type="FunCoup" id="I1HTL9">
    <property type="interactions" value="960"/>
</dbReference>
<feature type="transmembrane region" description="Helical" evidence="2">
    <location>
        <begin position="413"/>
        <end position="429"/>
    </location>
</feature>
<dbReference type="InterPro" id="IPR056714">
    <property type="entry name" value="DUF7812"/>
</dbReference>
<dbReference type="GeneID" id="100832638"/>
<dbReference type="HOGENOM" id="CLU_030136_0_0_1"/>
<dbReference type="PANTHER" id="PTHR36786:SF1">
    <property type="entry name" value="2-ISOPROPYLMALATE SYNTHASE"/>
    <property type="match status" value="1"/>
</dbReference>
<proteinExistence type="predicted"/>
<dbReference type="EMBL" id="CM000881">
    <property type="protein sequence ID" value="KQK10711.1"/>
    <property type="molecule type" value="Genomic_DNA"/>
</dbReference>
<dbReference type="PANTHER" id="PTHR36786">
    <property type="entry name" value="2-ISOPROPYLMALATE SYNTHASE"/>
    <property type="match status" value="1"/>
</dbReference>
<dbReference type="Pfam" id="PF25104">
    <property type="entry name" value="DUF7812"/>
    <property type="match status" value="1"/>
</dbReference>
<evidence type="ECO:0000313" key="6">
    <source>
        <dbReference type="Proteomes" id="UP000008810"/>
    </source>
</evidence>
<evidence type="ECO:0000313" key="5">
    <source>
        <dbReference type="EnsemblPlants" id="KQK10711"/>
    </source>
</evidence>
<feature type="compositionally biased region" description="Basic and acidic residues" evidence="1">
    <location>
        <begin position="575"/>
        <end position="585"/>
    </location>
</feature>
<feature type="compositionally biased region" description="Basic residues" evidence="1">
    <location>
        <begin position="586"/>
        <end position="603"/>
    </location>
</feature>
<reference evidence="4 5" key="1">
    <citation type="journal article" date="2010" name="Nature">
        <title>Genome sequencing and analysis of the model grass Brachypodium distachyon.</title>
        <authorList>
            <consortium name="International Brachypodium Initiative"/>
        </authorList>
    </citation>
    <scope>NUCLEOTIDE SEQUENCE [LARGE SCALE GENOMIC DNA]</scope>
    <source>
        <strain evidence="4 5">Bd21</strain>
    </source>
</reference>
<protein>
    <recommendedName>
        <fullName evidence="3">DUF7812 domain-containing protein</fullName>
    </recommendedName>
</protein>
<dbReference type="RefSeq" id="XP_003567288.1">
    <property type="nucleotide sequence ID" value="XM_003567240.4"/>
</dbReference>
<dbReference type="EnsemblPlants" id="KQK10711">
    <property type="protein sequence ID" value="KQK10711"/>
    <property type="gene ID" value="BRADI_2g55660v3"/>
</dbReference>
<name>I1HTL9_BRADI</name>